<evidence type="ECO:0000313" key="3">
    <source>
        <dbReference type="Proteomes" id="UP000291380"/>
    </source>
</evidence>
<comment type="caution">
    <text evidence="2">The sequence shown here is derived from an EMBL/GenBank/DDBJ whole genome shotgun (WGS) entry which is preliminary data.</text>
</comment>
<keyword evidence="1" id="KW-0732">Signal</keyword>
<feature type="chain" id="PRO_5020188203" evidence="1">
    <location>
        <begin position="21"/>
        <end position="66"/>
    </location>
</feature>
<dbReference type="AlphaFoldDB" id="A0A4R0EPC1"/>
<dbReference type="PROSITE" id="PS51257">
    <property type="entry name" value="PROKAR_LIPOPROTEIN"/>
    <property type="match status" value="1"/>
</dbReference>
<evidence type="ECO:0000256" key="1">
    <source>
        <dbReference type="SAM" id="SignalP"/>
    </source>
</evidence>
<dbReference type="RefSeq" id="WP_131270776.1">
    <property type="nucleotide sequence ID" value="NZ_SJOA01000004.1"/>
</dbReference>
<gene>
    <name evidence="2" type="ORF">E0H85_05050</name>
</gene>
<dbReference type="Proteomes" id="UP000291380">
    <property type="component" value="Unassembled WGS sequence"/>
</dbReference>
<feature type="signal peptide" evidence="1">
    <location>
        <begin position="1"/>
        <end position="20"/>
    </location>
</feature>
<accession>A0A4R0EPC1</accession>
<dbReference type="EMBL" id="SJOA01000004">
    <property type="protein sequence ID" value="TCB60643.1"/>
    <property type="molecule type" value="Genomic_DNA"/>
</dbReference>
<evidence type="ECO:0000313" key="2">
    <source>
        <dbReference type="EMBL" id="TCB60643.1"/>
    </source>
</evidence>
<sequence length="66" mass="6983">MQLKLAILSLSVAFLMTACGGGGDSDQQLSDTGVIHPEESVQLPIDQPIDKPIVAEENILNNPNPV</sequence>
<proteinExistence type="predicted"/>
<organism evidence="2 3">
    <name type="scientific">Acinetobacter terrae</name>
    <dbReference type="NCBI Taxonomy" id="2731247"/>
    <lineage>
        <taxon>Bacteria</taxon>
        <taxon>Pseudomonadati</taxon>
        <taxon>Pseudomonadota</taxon>
        <taxon>Gammaproteobacteria</taxon>
        <taxon>Moraxellales</taxon>
        <taxon>Moraxellaceae</taxon>
        <taxon>Acinetobacter</taxon>
        <taxon>Acinetobacter Taxon 24</taxon>
    </lineage>
</organism>
<protein>
    <submittedName>
        <fullName evidence="2">Uncharacterized protein</fullName>
    </submittedName>
</protein>
<reference evidence="2 3" key="1">
    <citation type="submission" date="2019-02" db="EMBL/GenBank/DDBJ databases">
        <title>High diversity of culturable Acinetobacter species in natural soil and water ecosystems.</title>
        <authorList>
            <person name="Radolfova-Krizova L."/>
            <person name="Nemec A."/>
        </authorList>
    </citation>
    <scope>NUCLEOTIDE SEQUENCE [LARGE SCALE GENOMIC DNA]</scope>
    <source>
        <strain evidence="2 3">ANC 4281</strain>
    </source>
</reference>
<name>A0A4R0EPC1_9GAMM</name>